<feature type="region of interest" description="Disordered" evidence="1">
    <location>
        <begin position="407"/>
        <end position="452"/>
    </location>
</feature>
<dbReference type="SUPFAM" id="SSF47938">
    <property type="entry name" value="Functional domain of the splicing factor Prp18"/>
    <property type="match status" value="1"/>
</dbReference>
<feature type="compositionally biased region" description="Low complexity" evidence="1">
    <location>
        <begin position="101"/>
        <end position="114"/>
    </location>
</feature>
<dbReference type="Gene3D" id="1.20.940.10">
    <property type="entry name" value="Functional domain of the splicing factor Prp18"/>
    <property type="match status" value="1"/>
</dbReference>
<feature type="compositionally biased region" description="Low complexity" evidence="1">
    <location>
        <begin position="1"/>
        <end position="12"/>
    </location>
</feature>
<proteinExistence type="predicted"/>
<gene>
    <name evidence="2" type="ORF">PCOR1329_LOCUS85211</name>
</gene>
<evidence type="ECO:0000313" key="3">
    <source>
        <dbReference type="Proteomes" id="UP001189429"/>
    </source>
</evidence>
<sequence>MATAMMQAIAAAKKSEKKKKKAPAKEPPAKPPLFEAGDRVLYWSESKRSWVDAEVLRRREADGTVAYDLNLKSKAPQAKVRPVPGEGEAFDRSAPPPPEAPASAFASFDAFGGKAAKKRGRDSDSEDGERRRARAAQEQAATFEWGSPPPELLAREAFGEHDAPAFIDHFVRHFVGAWEEQRRAGFPAFADADRRAFGGDALEEARRAVVPLLVQLARGERLERGETKDEKIKMCGGRTACDGRHVDEAGVLEQLHRIASSAAVRDYAEAHKAYMKLTLGHKKWNNTCVTHVSASTMQGAREYRRNRDSLNTYDMDPVAQKYMQAMRKIVHFAQRIRPNAVLATKHSARQTTTRGLSEIEEDPAQAPQHQARLWSKVKSFKHAAALTRHTSGLVQTRERKPISAALERDCPGGAAGEPADLEADSSASADSAASEEAQGDEDPPSADGAAAALGPPRQLLDAVDEDAASGTTHVEVEAVSPKTAPWSPRRRRGRRPNPGGVALPALDAPGGASAVADAAAAGPRQPARQPSKQPAGAAVGSSFLPLVPAPPPEAAKSEHCWQLGGPKRLRKAEGLYGVPVWHEVFGRTLR</sequence>
<feature type="region of interest" description="Disordered" evidence="1">
    <location>
        <begin position="1"/>
        <end position="34"/>
    </location>
</feature>
<evidence type="ECO:0000313" key="2">
    <source>
        <dbReference type="EMBL" id="CAK0911286.1"/>
    </source>
</evidence>
<evidence type="ECO:0008006" key="4">
    <source>
        <dbReference type="Google" id="ProtNLM"/>
    </source>
</evidence>
<feature type="region of interest" description="Disordered" evidence="1">
    <location>
        <begin position="343"/>
        <end position="370"/>
    </location>
</feature>
<feature type="compositionally biased region" description="Low complexity" evidence="1">
    <location>
        <begin position="424"/>
        <end position="436"/>
    </location>
</feature>
<evidence type="ECO:0000256" key="1">
    <source>
        <dbReference type="SAM" id="MobiDB-lite"/>
    </source>
</evidence>
<accession>A0ABN9YJB9</accession>
<protein>
    <recommendedName>
        <fullName evidence="4">Pre-mRNA-splicing factor SLU7</fullName>
    </recommendedName>
</protein>
<feature type="region of interest" description="Disordered" evidence="1">
    <location>
        <begin position="467"/>
        <end position="558"/>
    </location>
</feature>
<keyword evidence="3" id="KW-1185">Reference proteome</keyword>
<reference evidence="2" key="1">
    <citation type="submission" date="2023-10" db="EMBL/GenBank/DDBJ databases">
        <authorList>
            <person name="Chen Y."/>
            <person name="Shah S."/>
            <person name="Dougan E. K."/>
            <person name="Thang M."/>
            <person name="Chan C."/>
        </authorList>
    </citation>
    <scope>NUCLEOTIDE SEQUENCE [LARGE SCALE GENOMIC DNA]</scope>
</reference>
<dbReference type="Proteomes" id="UP001189429">
    <property type="component" value="Unassembled WGS sequence"/>
</dbReference>
<name>A0ABN9YJB9_9DINO</name>
<feature type="region of interest" description="Disordered" evidence="1">
    <location>
        <begin position="70"/>
        <end position="151"/>
    </location>
</feature>
<comment type="caution">
    <text evidence="2">The sequence shown here is derived from an EMBL/GenBank/DDBJ whole genome shotgun (WGS) entry which is preliminary data.</text>
</comment>
<dbReference type="EMBL" id="CAUYUJ010022552">
    <property type="protein sequence ID" value="CAK0911286.1"/>
    <property type="molecule type" value="Genomic_DNA"/>
</dbReference>
<feature type="compositionally biased region" description="Low complexity" evidence="1">
    <location>
        <begin position="507"/>
        <end position="531"/>
    </location>
</feature>
<organism evidence="2 3">
    <name type="scientific">Prorocentrum cordatum</name>
    <dbReference type="NCBI Taxonomy" id="2364126"/>
    <lineage>
        <taxon>Eukaryota</taxon>
        <taxon>Sar</taxon>
        <taxon>Alveolata</taxon>
        <taxon>Dinophyceae</taxon>
        <taxon>Prorocentrales</taxon>
        <taxon>Prorocentraceae</taxon>
        <taxon>Prorocentrum</taxon>
    </lineage>
</organism>